<evidence type="ECO:0000256" key="1">
    <source>
        <dbReference type="SAM" id="Phobius"/>
    </source>
</evidence>
<feature type="transmembrane region" description="Helical" evidence="1">
    <location>
        <begin position="139"/>
        <end position="163"/>
    </location>
</feature>
<proteinExistence type="predicted"/>
<feature type="transmembrane region" description="Helical" evidence="1">
    <location>
        <begin position="170"/>
        <end position="189"/>
    </location>
</feature>
<name>A0A7Y9T3H6_9BACT</name>
<organism evidence="2 3">
    <name type="scientific">Tunturiibacter lichenicola</name>
    <dbReference type="NCBI Taxonomy" id="2051959"/>
    <lineage>
        <taxon>Bacteria</taxon>
        <taxon>Pseudomonadati</taxon>
        <taxon>Acidobacteriota</taxon>
        <taxon>Terriglobia</taxon>
        <taxon>Terriglobales</taxon>
        <taxon>Acidobacteriaceae</taxon>
        <taxon>Tunturiibacter</taxon>
    </lineage>
</organism>
<gene>
    <name evidence="2" type="ORF">HDF12_002716</name>
</gene>
<feature type="transmembrane region" description="Helical" evidence="1">
    <location>
        <begin position="21"/>
        <end position="44"/>
    </location>
</feature>
<comment type="caution">
    <text evidence="2">The sequence shown here is derived from an EMBL/GenBank/DDBJ whole genome shotgun (WGS) entry which is preliminary data.</text>
</comment>
<keyword evidence="1" id="KW-0472">Membrane</keyword>
<evidence type="ECO:0000313" key="3">
    <source>
        <dbReference type="Proteomes" id="UP000534186"/>
    </source>
</evidence>
<dbReference type="Proteomes" id="UP000534186">
    <property type="component" value="Unassembled WGS sequence"/>
</dbReference>
<feature type="transmembrane region" description="Helical" evidence="1">
    <location>
        <begin position="201"/>
        <end position="220"/>
    </location>
</feature>
<sequence>MKPEGIEKPEKENPEKLRPRFFLMAALLAVFFVGLWALMFWAVFRFAPTEIHWNDIYLSWIEKGGPRLIIPHAIAFFILPIALLLFVVYRKFHAFENSRTRPLYWLYLTIAALTCLLLSLLCWYLIFRRTFGSHFASHHFYYNVLVRIILCTALILLGIVIYLFKKYLKILFGLCEIVIAILTNIGLLTGSDLTHMPPLNLQPLGLFAFGAFTFLLSKGVGDVVEGVQERIDKTLAPPQPVEPIAVEPHAP</sequence>
<reference evidence="2 3" key="1">
    <citation type="submission" date="2020-07" db="EMBL/GenBank/DDBJ databases">
        <title>Genomic Encyclopedia of Type Strains, Phase IV (KMG-V): Genome sequencing to study the core and pangenomes of soil and plant-associated prokaryotes.</title>
        <authorList>
            <person name="Whitman W."/>
        </authorList>
    </citation>
    <scope>NUCLEOTIDE SEQUENCE [LARGE SCALE GENOMIC DNA]</scope>
    <source>
        <strain evidence="2 3">M8UP30</strain>
    </source>
</reference>
<evidence type="ECO:0000313" key="2">
    <source>
        <dbReference type="EMBL" id="NYF52317.1"/>
    </source>
</evidence>
<protein>
    <submittedName>
        <fullName evidence="2">Magnesium-transporting ATPase (P-type)</fullName>
    </submittedName>
</protein>
<keyword evidence="1" id="KW-1133">Transmembrane helix</keyword>
<keyword evidence="1" id="KW-0812">Transmembrane</keyword>
<feature type="transmembrane region" description="Helical" evidence="1">
    <location>
        <begin position="69"/>
        <end position="92"/>
    </location>
</feature>
<dbReference type="AlphaFoldDB" id="A0A7Y9T3H6"/>
<accession>A0A7Y9T3H6</accession>
<dbReference type="EMBL" id="JACCCV010000002">
    <property type="protein sequence ID" value="NYF52317.1"/>
    <property type="molecule type" value="Genomic_DNA"/>
</dbReference>
<feature type="transmembrane region" description="Helical" evidence="1">
    <location>
        <begin position="104"/>
        <end position="127"/>
    </location>
</feature>